<proteinExistence type="predicted"/>
<keyword evidence="1" id="KW-0732">Signal</keyword>
<protein>
    <submittedName>
        <fullName evidence="2">Uncharacterized protein</fullName>
    </submittedName>
</protein>
<dbReference type="InParanoid" id="A0A084QT88"/>
<name>A0A084QT88_STAC4</name>
<evidence type="ECO:0000313" key="3">
    <source>
        <dbReference type="Proteomes" id="UP000028524"/>
    </source>
</evidence>
<dbReference type="OMA" id="MKFFNLI"/>
<keyword evidence="3" id="KW-1185">Reference proteome</keyword>
<organism evidence="2 3">
    <name type="scientific">Stachybotrys chlorohalonatus (strain IBT 40285)</name>
    <dbReference type="NCBI Taxonomy" id="1283841"/>
    <lineage>
        <taxon>Eukaryota</taxon>
        <taxon>Fungi</taxon>
        <taxon>Dikarya</taxon>
        <taxon>Ascomycota</taxon>
        <taxon>Pezizomycotina</taxon>
        <taxon>Sordariomycetes</taxon>
        <taxon>Hypocreomycetidae</taxon>
        <taxon>Hypocreales</taxon>
        <taxon>Stachybotryaceae</taxon>
        <taxon>Stachybotrys</taxon>
    </lineage>
</organism>
<evidence type="ECO:0000256" key="1">
    <source>
        <dbReference type="SAM" id="SignalP"/>
    </source>
</evidence>
<sequence length="219" mass="22943">MKFFSFLFMASLAVAAPVMDKLEVRNAIEPRQNNANSAIGTIGGTLWTLEQATSSNLQSIRRTVRAIQANTDATIRVQLVATLEANYQAIFQAIQASTQSITSVTTGAAGGISQSVIGLSQSSLGQLASALQTTVRILGDIRVALSIAVTDLTPDLYALVQDETTAVREAIVPFLRPLLTFVQTARGLGASVGLNVSGLNNAIDSLNNVVGNLSAIIGL</sequence>
<dbReference type="AlphaFoldDB" id="A0A084QT88"/>
<feature type="chain" id="PRO_5012090822" evidence="1">
    <location>
        <begin position="16"/>
        <end position="219"/>
    </location>
</feature>
<dbReference type="OrthoDB" id="4838383at2759"/>
<evidence type="ECO:0000313" key="2">
    <source>
        <dbReference type="EMBL" id="KFA67173.1"/>
    </source>
</evidence>
<dbReference type="HOGENOM" id="CLU_109062_0_0_1"/>
<reference evidence="2 3" key="1">
    <citation type="journal article" date="2014" name="BMC Genomics">
        <title>Comparative genome sequencing reveals chemotype-specific gene clusters in the toxigenic black mold Stachybotrys.</title>
        <authorList>
            <person name="Semeiks J."/>
            <person name="Borek D."/>
            <person name="Otwinowski Z."/>
            <person name="Grishin N.V."/>
        </authorList>
    </citation>
    <scope>NUCLEOTIDE SEQUENCE [LARGE SCALE GENOMIC DNA]</scope>
    <source>
        <strain evidence="2 3">IBT 40285</strain>
    </source>
</reference>
<dbReference type="EMBL" id="KL660239">
    <property type="protein sequence ID" value="KFA67173.1"/>
    <property type="molecule type" value="Genomic_DNA"/>
</dbReference>
<dbReference type="Proteomes" id="UP000028524">
    <property type="component" value="Unassembled WGS sequence"/>
</dbReference>
<gene>
    <name evidence="2" type="ORF">S40285_05239</name>
</gene>
<accession>A0A084QT88</accession>
<feature type="signal peptide" evidence="1">
    <location>
        <begin position="1"/>
        <end position="15"/>
    </location>
</feature>